<evidence type="ECO:0008006" key="3">
    <source>
        <dbReference type="Google" id="ProtNLM"/>
    </source>
</evidence>
<sequence>MPFSTRVVVTQELEPGEHRSLRILSNHAKKDDVEEFLRKAERMNTPRDRQNVEAVLQVSVKANDELYREIRRDANMCDALRELMKDDLEDARKMGESEGEVRGAAKIILKMNRSGMSPENIASITGKELDEINAILEGKVPVAL</sequence>
<reference evidence="1 2" key="1">
    <citation type="submission" date="2015-09" db="EMBL/GenBank/DDBJ databases">
        <authorList>
            <consortium name="Pathogen Informatics"/>
        </authorList>
    </citation>
    <scope>NUCLEOTIDE SEQUENCE [LARGE SCALE GENOMIC DNA]</scope>
    <source>
        <strain evidence="1 2">2789STDY5608863</strain>
    </source>
</reference>
<gene>
    <name evidence="1" type="ORF">ERS852420_00411</name>
</gene>
<dbReference type="Proteomes" id="UP000095495">
    <property type="component" value="Unassembled WGS sequence"/>
</dbReference>
<proteinExistence type="predicted"/>
<dbReference type="EMBL" id="CYXV01000001">
    <property type="protein sequence ID" value="CUM74369.1"/>
    <property type="molecule type" value="Genomic_DNA"/>
</dbReference>
<name>A0A173R9S7_9FIRM</name>
<organism evidence="1 2">
    <name type="scientific">Roseburia faecis</name>
    <dbReference type="NCBI Taxonomy" id="301302"/>
    <lineage>
        <taxon>Bacteria</taxon>
        <taxon>Bacillati</taxon>
        <taxon>Bacillota</taxon>
        <taxon>Clostridia</taxon>
        <taxon>Lachnospirales</taxon>
        <taxon>Lachnospiraceae</taxon>
        <taxon>Roseburia</taxon>
    </lineage>
</organism>
<accession>A0A173R9S7</accession>
<evidence type="ECO:0000313" key="2">
    <source>
        <dbReference type="Proteomes" id="UP000095495"/>
    </source>
</evidence>
<evidence type="ECO:0000313" key="1">
    <source>
        <dbReference type="EMBL" id="CUM74369.1"/>
    </source>
</evidence>
<dbReference type="AlphaFoldDB" id="A0A173R9S7"/>
<protein>
    <recommendedName>
        <fullName evidence="3">PD-(D/E)XK nuclease family transposase</fullName>
    </recommendedName>
</protein>